<reference evidence="1 2" key="1">
    <citation type="submission" date="2016-08" db="EMBL/GenBank/DDBJ databases">
        <title>Whole genome sequence of Mesorhizobium sp. strain UASWS1009 isolated from industrial sewage.</title>
        <authorList>
            <person name="Crovadore J."/>
            <person name="Calmin G."/>
            <person name="Chablais R."/>
            <person name="Cochard B."/>
            <person name="Lefort F."/>
        </authorList>
    </citation>
    <scope>NUCLEOTIDE SEQUENCE [LARGE SCALE GENOMIC DNA]</scope>
    <source>
        <strain evidence="1 2">UASWS1009</strain>
    </source>
</reference>
<organism evidence="1 2">
    <name type="scientific">Mesorhizobium hungaricum</name>
    <dbReference type="NCBI Taxonomy" id="1566387"/>
    <lineage>
        <taxon>Bacteria</taxon>
        <taxon>Pseudomonadati</taxon>
        <taxon>Pseudomonadota</taxon>
        <taxon>Alphaproteobacteria</taxon>
        <taxon>Hyphomicrobiales</taxon>
        <taxon>Phyllobacteriaceae</taxon>
        <taxon>Mesorhizobium</taxon>
    </lineage>
</organism>
<dbReference type="Proteomes" id="UP000094412">
    <property type="component" value="Unassembled WGS sequence"/>
</dbReference>
<comment type="caution">
    <text evidence="1">The sequence shown here is derived from an EMBL/GenBank/DDBJ whole genome shotgun (WGS) entry which is preliminary data.</text>
</comment>
<dbReference type="EMBL" id="MDEO01000032">
    <property type="protein sequence ID" value="OCX17617.1"/>
    <property type="molecule type" value="Genomic_DNA"/>
</dbReference>
<keyword evidence="2" id="KW-1185">Reference proteome</keyword>
<evidence type="ECO:0000313" key="1">
    <source>
        <dbReference type="EMBL" id="OCX17617.1"/>
    </source>
</evidence>
<name>A0A1C2DS78_9HYPH</name>
<protein>
    <submittedName>
        <fullName evidence="1">Uncharacterized protein</fullName>
    </submittedName>
</protein>
<gene>
    <name evidence="1" type="ORF">QV13_12740</name>
</gene>
<dbReference type="AlphaFoldDB" id="A0A1C2DS78"/>
<evidence type="ECO:0000313" key="2">
    <source>
        <dbReference type="Proteomes" id="UP000094412"/>
    </source>
</evidence>
<sequence>MVPPLAQEVASQIDGAVGAKAQIAALTPVATPDATDATTVITLANANKAKINSIIAALKA</sequence>
<accession>A0A1C2DS78</accession>
<dbReference type="STRING" id="1566387.QV13_12740"/>
<proteinExistence type="predicted"/>